<keyword evidence="3" id="KW-1185">Reference proteome</keyword>
<sequence length="102" mass="11420">SNHTHSCVRLVPTIAPQETTPKTDVSRALTRRLFLLCSSHLQRLLQIAQFSSGRFLKSPPPLLSSSLRDDSNGPNRVLNDHRTHPKTPPEAAVFIIIIFISR</sequence>
<organism evidence="2 3">
    <name type="scientific">Stylosanthes scabra</name>
    <dbReference type="NCBI Taxonomy" id="79078"/>
    <lineage>
        <taxon>Eukaryota</taxon>
        <taxon>Viridiplantae</taxon>
        <taxon>Streptophyta</taxon>
        <taxon>Embryophyta</taxon>
        <taxon>Tracheophyta</taxon>
        <taxon>Spermatophyta</taxon>
        <taxon>Magnoliopsida</taxon>
        <taxon>eudicotyledons</taxon>
        <taxon>Gunneridae</taxon>
        <taxon>Pentapetalae</taxon>
        <taxon>rosids</taxon>
        <taxon>fabids</taxon>
        <taxon>Fabales</taxon>
        <taxon>Fabaceae</taxon>
        <taxon>Papilionoideae</taxon>
        <taxon>50 kb inversion clade</taxon>
        <taxon>dalbergioids sensu lato</taxon>
        <taxon>Dalbergieae</taxon>
        <taxon>Pterocarpus clade</taxon>
        <taxon>Stylosanthes</taxon>
    </lineage>
</organism>
<feature type="region of interest" description="Disordered" evidence="1">
    <location>
        <begin position="62"/>
        <end position="85"/>
    </location>
</feature>
<protein>
    <submittedName>
        <fullName evidence="2">Uncharacterized protein</fullName>
    </submittedName>
</protein>
<feature type="non-terminal residue" evidence="2">
    <location>
        <position position="1"/>
    </location>
</feature>
<dbReference type="EMBL" id="JASCZI010065039">
    <property type="protein sequence ID" value="MED6141848.1"/>
    <property type="molecule type" value="Genomic_DNA"/>
</dbReference>
<dbReference type="Proteomes" id="UP001341840">
    <property type="component" value="Unassembled WGS sequence"/>
</dbReference>
<reference evidence="2 3" key="1">
    <citation type="journal article" date="2023" name="Plants (Basel)">
        <title>Bridging the Gap: Combining Genomics and Transcriptomics Approaches to Understand Stylosanthes scabra, an Orphan Legume from the Brazilian Caatinga.</title>
        <authorList>
            <person name="Ferreira-Neto J.R.C."/>
            <person name="da Silva M.D."/>
            <person name="Binneck E."/>
            <person name="de Melo N.F."/>
            <person name="da Silva R.H."/>
            <person name="de Melo A.L.T.M."/>
            <person name="Pandolfi V."/>
            <person name="Bustamante F.O."/>
            <person name="Brasileiro-Vidal A.C."/>
            <person name="Benko-Iseppon A.M."/>
        </authorList>
    </citation>
    <scope>NUCLEOTIDE SEQUENCE [LARGE SCALE GENOMIC DNA]</scope>
    <source>
        <tissue evidence="2">Leaves</tissue>
    </source>
</reference>
<accession>A0ABU6T1J5</accession>
<proteinExistence type="predicted"/>
<name>A0ABU6T1J5_9FABA</name>
<evidence type="ECO:0000313" key="3">
    <source>
        <dbReference type="Proteomes" id="UP001341840"/>
    </source>
</evidence>
<evidence type="ECO:0000313" key="2">
    <source>
        <dbReference type="EMBL" id="MED6141848.1"/>
    </source>
</evidence>
<gene>
    <name evidence="2" type="ORF">PIB30_107553</name>
</gene>
<comment type="caution">
    <text evidence="2">The sequence shown here is derived from an EMBL/GenBank/DDBJ whole genome shotgun (WGS) entry which is preliminary data.</text>
</comment>
<evidence type="ECO:0000256" key="1">
    <source>
        <dbReference type="SAM" id="MobiDB-lite"/>
    </source>
</evidence>